<protein>
    <submittedName>
        <fullName evidence="1">Uncharacterized protein</fullName>
    </submittedName>
</protein>
<evidence type="ECO:0000313" key="2">
    <source>
        <dbReference type="Proteomes" id="UP001057375"/>
    </source>
</evidence>
<evidence type="ECO:0000313" key="1">
    <source>
        <dbReference type="EMBL" id="GKT19927.1"/>
    </source>
</evidence>
<dbReference type="Proteomes" id="UP001057375">
    <property type="component" value="Unassembled WGS sequence"/>
</dbReference>
<accession>A0ABQ5JWC9</accession>
<keyword evidence="2" id="KW-1185">Reference proteome</keyword>
<comment type="caution">
    <text evidence="1">The sequence shown here is derived from an EMBL/GenBank/DDBJ whole genome shotgun (WGS) entry which is preliminary data.</text>
</comment>
<reference evidence="1" key="1">
    <citation type="submission" date="2022-03" db="EMBL/GenBank/DDBJ databases">
        <title>Draft genome sequence of Aduncisulcus paluster, a free-living microaerophilic Fornicata.</title>
        <authorList>
            <person name="Yuyama I."/>
            <person name="Kume K."/>
            <person name="Tamura T."/>
            <person name="Inagaki Y."/>
            <person name="Hashimoto T."/>
        </authorList>
    </citation>
    <scope>NUCLEOTIDE SEQUENCE</scope>
    <source>
        <strain evidence="1">NY0171</strain>
    </source>
</reference>
<name>A0ABQ5JWC9_9EUKA</name>
<dbReference type="EMBL" id="BQXS01012121">
    <property type="protein sequence ID" value="GKT19927.1"/>
    <property type="molecule type" value="Genomic_DNA"/>
</dbReference>
<organism evidence="1 2">
    <name type="scientific">Aduncisulcus paluster</name>
    <dbReference type="NCBI Taxonomy" id="2918883"/>
    <lineage>
        <taxon>Eukaryota</taxon>
        <taxon>Metamonada</taxon>
        <taxon>Carpediemonas-like organisms</taxon>
        <taxon>Aduncisulcus</taxon>
    </lineage>
</organism>
<proteinExistence type="predicted"/>
<sequence>MRTNGISDRDNSLLVSLALGPNIELTEIDEDEAGLSTADMIALYCIPKYSSVGHPDVDTEDYIEADGEVSGQYIVFDQSCNYLEFPETLPSETSIMISDAGQYEYTCLALSNDNYTIIFQRSNLS</sequence>
<gene>
    <name evidence="1" type="ORF">ADUPG1_011601</name>
</gene>